<dbReference type="Proteomes" id="UP001204144">
    <property type="component" value="Unassembled WGS sequence"/>
</dbReference>
<proteinExistence type="predicted"/>
<evidence type="ECO:0000313" key="1">
    <source>
        <dbReference type="EMBL" id="MCP9766245.1"/>
    </source>
</evidence>
<name>A0AAE3H9G7_9BACT</name>
<dbReference type="EMBL" id="RJUF01000198">
    <property type="protein sequence ID" value="MCP9766245.1"/>
    <property type="molecule type" value="Genomic_DNA"/>
</dbReference>
<evidence type="ECO:0008006" key="3">
    <source>
        <dbReference type="Google" id="ProtNLM"/>
    </source>
</evidence>
<protein>
    <recommendedName>
        <fullName evidence="3">Carboxypeptidase regulatory-like domain-containing protein</fullName>
    </recommendedName>
</protein>
<reference evidence="1 2" key="1">
    <citation type="submission" date="2018-11" db="EMBL/GenBank/DDBJ databases">
        <title>Novel bacteria species description.</title>
        <authorList>
            <person name="Han J.-H."/>
        </authorList>
    </citation>
    <scope>NUCLEOTIDE SEQUENCE [LARGE SCALE GENOMIC DNA]</scope>
    <source>
        <strain evidence="1 2">KCTC23259</strain>
    </source>
</reference>
<gene>
    <name evidence="1" type="ORF">EGI31_25180</name>
</gene>
<sequence length="599" mass="69106">MSRLKQHTKNLKLVTIFLLFFTQLVFGQKSIKGKIIDHQTKEPLAYGTVIINNTTKATTSDDYIFQEKLKKEFTSTRERNNQFIIRNESISSHLNQSYYYPEETIWFSLKINKISPESVSSKVVYIDIFSEEKRNIFSGSYLFENGRSSGSWKVPQNLAEGKYVLRAYTNWMRNFDDSTFSYTEFKILPLDKVPNVNIASTYFENKYLKVEKSKFGKTDTIHFEIKECMNCIFSTTVTKANFLNPQLENLHKNKQLTKIVDSLPSYPMEDEGRLIYGNLANNIKGSVWFLNNNLSDFKVVETNDSGKFNLILPNTYDSTVFYLKAYNEKNKIVKNITLAEKPTVHLKYKFSSENNIDQIVESPVFNKVYNFENMDQLVTLDEVVVKAKKLENKLLAKDRKLFGRPPSQSFASKDLKKSTGPNILYSLNSLVPGIRIVHDVERHTTNLMLLNKPVGVSIIYDGMEVTPETIGHLSADMIGVLDFYRSFPPLIVIYSKSYLNIEVEQRKTRDKNEAKLFITKGINSTKNFYLPSKIKDRERLDLFENRNTIYWNSNIETGETGKAHVSFEVLAMPGEYVIELAGKDDNGKVISERKVIEIR</sequence>
<comment type="caution">
    <text evidence="1">The sequence shown here is derived from an EMBL/GenBank/DDBJ whole genome shotgun (WGS) entry which is preliminary data.</text>
</comment>
<accession>A0AAE3H9G7</accession>
<dbReference type="RefSeq" id="WP_255039948.1">
    <property type="nucleotide sequence ID" value="NZ_RJUF01000198.1"/>
</dbReference>
<organism evidence="1 2">
    <name type="scientific">Lacihabitans soyangensis</name>
    <dbReference type="NCBI Taxonomy" id="869394"/>
    <lineage>
        <taxon>Bacteria</taxon>
        <taxon>Pseudomonadati</taxon>
        <taxon>Bacteroidota</taxon>
        <taxon>Cytophagia</taxon>
        <taxon>Cytophagales</taxon>
        <taxon>Leadbetterellaceae</taxon>
        <taxon>Lacihabitans</taxon>
    </lineage>
</organism>
<evidence type="ECO:0000313" key="2">
    <source>
        <dbReference type="Proteomes" id="UP001204144"/>
    </source>
</evidence>
<keyword evidence="2" id="KW-1185">Reference proteome</keyword>
<dbReference type="AlphaFoldDB" id="A0AAE3H9G7"/>